<sequence length="581" mass="60844">MRYSAFADAERLERALGDPGDPAAVFSYARCADLDDADEFPAEICRALDEFGLARHYVPVEFGGGLADYQDCLQTMRMVARRDVTVAVAHGKTYLGAVSVWVGGTRAQAERVGALVGAGVPVSWALTERAHGSDLLAGEVTATPEAGGYLLDGEKWLINNATRGAALCVLARTSAGGGPRGFGVFFVEKSALATESYRHLPKQRTHGIRGADISGVAFDGALLGPGDLIGGPGAGLESVLKGLQLTRTLCCALSLGASDHALGVATRFALGRELYGRGLADLPAARRVLATAFADHLLAEAVSVVSARSVQTLTGEMSVLAAAAKYLVPTRTEAMIARLRRLVGARSLLRDAHEHGAFGKVERDHRIVSLFDGNTLVNLNSLVNLFPILVRTADKGVEPDAEGVRAAATVSLPLAPARHERLSLLPRRGSSFLLGLPAAVAEIEALAAHDDRLAPLAASARTLLSTLDDLYAVIRAQPSVPVAVPTSSFVLAGKLAACLGAAEVVQLWLRNRDAAASGPNAALWRNGVWPTLALDRLLAAVGVSAPAPDSMYETAFAVLREQVGAGLLPSLFDVRLAEAGL</sequence>
<evidence type="ECO:0000259" key="7">
    <source>
        <dbReference type="Pfam" id="PF02770"/>
    </source>
</evidence>
<evidence type="ECO:0000256" key="4">
    <source>
        <dbReference type="ARBA" id="ARBA00022827"/>
    </source>
</evidence>
<protein>
    <submittedName>
        <fullName evidence="9">Acyl-CoA dehydrogenase</fullName>
    </submittedName>
</protein>
<evidence type="ECO:0000313" key="9">
    <source>
        <dbReference type="EMBL" id="SDD96572.1"/>
    </source>
</evidence>
<comment type="similarity">
    <text evidence="2 5">Belongs to the acyl-CoA dehydrogenase family.</text>
</comment>
<dbReference type="GO" id="GO:0003995">
    <property type="term" value="F:acyl-CoA dehydrogenase activity"/>
    <property type="evidence" value="ECO:0007669"/>
    <property type="project" value="TreeGrafter"/>
</dbReference>
<dbReference type="InterPro" id="IPR036250">
    <property type="entry name" value="AcylCo_DH-like_C"/>
</dbReference>
<evidence type="ECO:0000259" key="6">
    <source>
        <dbReference type="Pfam" id="PF00441"/>
    </source>
</evidence>
<dbReference type="SUPFAM" id="SSF56645">
    <property type="entry name" value="Acyl-CoA dehydrogenase NM domain-like"/>
    <property type="match status" value="1"/>
</dbReference>
<dbReference type="InterPro" id="IPR037069">
    <property type="entry name" value="AcylCoA_DH/ox_N_sf"/>
</dbReference>
<reference evidence="10" key="1">
    <citation type="submission" date="2016-10" db="EMBL/GenBank/DDBJ databases">
        <authorList>
            <person name="Varghese N."/>
            <person name="Submissions S."/>
        </authorList>
    </citation>
    <scope>NUCLEOTIDE SEQUENCE [LARGE SCALE GENOMIC DNA]</scope>
    <source>
        <strain evidence="10">IBRC-M 10403</strain>
    </source>
</reference>
<evidence type="ECO:0000256" key="5">
    <source>
        <dbReference type="RuleBase" id="RU362125"/>
    </source>
</evidence>
<dbReference type="EMBL" id="FMZZ01000025">
    <property type="protein sequence ID" value="SDD96572.1"/>
    <property type="molecule type" value="Genomic_DNA"/>
</dbReference>
<evidence type="ECO:0000256" key="1">
    <source>
        <dbReference type="ARBA" id="ARBA00001974"/>
    </source>
</evidence>
<evidence type="ECO:0000256" key="3">
    <source>
        <dbReference type="ARBA" id="ARBA00022630"/>
    </source>
</evidence>
<dbReference type="OrthoDB" id="3666321at2"/>
<dbReference type="STRING" id="1271860.SAMN05216174_12510"/>
<dbReference type="Pfam" id="PF02770">
    <property type="entry name" value="Acyl-CoA_dh_M"/>
    <property type="match status" value="1"/>
</dbReference>
<dbReference type="InterPro" id="IPR013786">
    <property type="entry name" value="AcylCoA_DH/ox_N"/>
</dbReference>
<keyword evidence="3 5" id="KW-0285">Flavoprotein</keyword>
<dbReference type="Gene3D" id="1.10.540.10">
    <property type="entry name" value="Acyl-CoA dehydrogenase/oxidase, N-terminal domain"/>
    <property type="match status" value="1"/>
</dbReference>
<dbReference type="Pfam" id="PF02771">
    <property type="entry name" value="Acyl-CoA_dh_N"/>
    <property type="match status" value="1"/>
</dbReference>
<evidence type="ECO:0000313" key="10">
    <source>
        <dbReference type="Proteomes" id="UP000199501"/>
    </source>
</evidence>
<keyword evidence="10" id="KW-1185">Reference proteome</keyword>
<feature type="domain" description="Acyl-CoA dehydrogenase/oxidase C-terminal" evidence="6">
    <location>
        <begin position="233"/>
        <end position="381"/>
    </location>
</feature>
<organism evidence="9 10">
    <name type="scientific">Actinokineospora iranica</name>
    <dbReference type="NCBI Taxonomy" id="1271860"/>
    <lineage>
        <taxon>Bacteria</taxon>
        <taxon>Bacillati</taxon>
        <taxon>Actinomycetota</taxon>
        <taxon>Actinomycetes</taxon>
        <taxon>Pseudonocardiales</taxon>
        <taxon>Pseudonocardiaceae</taxon>
        <taxon>Actinokineospora</taxon>
    </lineage>
</organism>
<accession>A0A1G6Z232</accession>
<dbReference type="InterPro" id="IPR009100">
    <property type="entry name" value="AcylCoA_DH/oxidase_NM_dom_sf"/>
</dbReference>
<keyword evidence="5" id="KW-0560">Oxidoreductase</keyword>
<dbReference type="GO" id="GO:0005886">
    <property type="term" value="C:plasma membrane"/>
    <property type="evidence" value="ECO:0007669"/>
    <property type="project" value="TreeGrafter"/>
</dbReference>
<dbReference type="CDD" id="cd00567">
    <property type="entry name" value="ACAD"/>
    <property type="match status" value="1"/>
</dbReference>
<dbReference type="GO" id="GO:0050660">
    <property type="term" value="F:flavin adenine dinucleotide binding"/>
    <property type="evidence" value="ECO:0007669"/>
    <property type="project" value="InterPro"/>
</dbReference>
<dbReference type="RefSeq" id="WP_091457610.1">
    <property type="nucleotide sequence ID" value="NZ_FMZZ01000025.1"/>
</dbReference>
<proteinExistence type="inferred from homology"/>
<evidence type="ECO:0000256" key="2">
    <source>
        <dbReference type="ARBA" id="ARBA00009347"/>
    </source>
</evidence>
<dbReference type="Gene3D" id="2.40.110.10">
    <property type="entry name" value="Butyryl-CoA Dehydrogenase, subunit A, domain 2"/>
    <property type="match status" value="1"/>
</dbReference>
<feature type="domain" description="Acyl-CoA oxidase/dehydrogenase middle" evidence="7">
    <location>
        <begin position="124"/>
        <end position="219"/>
    </location>
</feature>
<dbReference type="Proteomes" id="UP000199501">
    <property type="component" value="Unassembled WGS sequence"/>
</dbReference>
<gene>
    <name evidence="9" type="ORF">SAMN05216174_12510</name>
</gene>
<dbReference type="InterPro" id="IPR009075">
    <property type="entry name" value="AcylCo_DH/oxidase_C"/>
</dbReference>
<evidence type="ECO:0000259" key="8">
    <source>
        <dbReference type="Pfam" id="PF02771"/>
    </source>
</evidence>
<dbReference type="PANTHER" id="PTHR43884">
    <property type="entry name" value="ACYL-COA DEHYDROGENASE"/>
    <property type="match status" value="1"/>
</dbReference>
<dbReference type="InterPro" id="IPR046373">
    <property type="entry name" value="Acyl-CoA_Oxase/DH_mid-dom_sf"/>
</dbReference>
<dbReference type="AlphaFoldDB" id="A0A1G6Z232"/>
<dbReference type="PANTHER" id="PTHR43884:SF19">
    <property type="entry name" value="ACYL-COA DEHYDROGENASE FADE4-RELATED"/>
    <property type="match status" value="1"/>
</dbReference>
<dbReference type="InterPro" id="IPR006091">
    <property type="entry name" value="Acyl-CoA_Oxase/DH_mid-dom"/>
</dbReference>
<feature type="domain" description="Acyl-CoA dehydrogenase/oxidase N-terminal" evidence="8">
    <location>
        <begin position="31"/>
        <end position="111"/>
    </location>
</feature>
<dbReference type="Gene3D" id="1.20.140.10">
    <property type="entry name" value="Butyryl-CoA Dehydrogenase, subunit A, domain 3"/>
    <property type="match status" value="1"/>
</dbReference>
<dbReference type="SUPFAM" id="SSF47203">
    <property type="entry name" value="Acyl-CoA dehydrogenase C-terminal domain-like"/>
    <property type="match status" value="1"/>
</dbReference>
<name>A0A1G6Z232_9PSEU</name>
<keyword evidence="4 5" id="KW-0274">FAD</keyword>
<comment type="cofactor">
    <cofactor evidence="1 5">
        <name>FAD</name>
        <dbReference type="ChEBI" id="CHEBI:57692"/>
    </cofactor>
</comment>
<dbReference type="Pfam" id="PF00441">
    <property type="entry name" value="Acyl-CoA_dh_1"/>
    <property type="match status" value="1"/>
</dbReference>